<evidence type="ECO:0000313" key="2">
    <source>
        <dbReference type="EMBL" id="TMM44038.1"/>
    </source>
</evidence>
<dbReference type="EMBL" id="SZVP01000011">
    <property type="protein sequence ID" value="TMM44038.1"/>
    <property type="molecule type" value="Genomic_DNA"/>
</dbReference>
<reference evidence="2 3" key="1">
    <citation type="submission" date="2019-05" db="EMBL/GenBank/DDBJ databases">
        <title>Colwellia ponticola sp. nov., isolated from seawater.</title>
        <authorList>
            <person name="Yoon J.-H."/>
        </authorList>
    </citation>
    <scope>NUCLEOTIDE SEQUENCE [LARGE SCALE GENOMIC DNA]</scope>
    <source>
        <strain evidence="2 3">OISW-25</strain>
    </source>
</reference>
<dbReference type="InterPro" id="IPR050570">
    <property type="entry name" value="Cell_wall_metabolism_enzyme"/>
</dbReference>
<protein>
    <submittedName>
        <fullName evidence="2">M23 family metallopeptidase</fullName>
    </submittedName>
</protein>
<sequence>MVNVVATYLTLPLKKKINNTLNTSLNKTLSNTLITLALVASFAASANKALAQYNILPSKVTEAQARKNIVLTGEIKQGGLMVGKTLPGNTVTLNGKAITVSAKGDYTFGFSRDDKKSYQLVITSVNGDRVAKTLTPEKRSYNIQRIEGIKKSIMQPNPKSVARARQDSKQVKAARKVASDFTYFAQGFIAPIEGTITGVYGSQRIYNGVPKNPHFGLDYAGKIGDPVKAPASGTVLLWVPDMFYSGGTMIIDHGQGVSSTFLHLSNTYVKQGDKVKQGDIVAAVGESGRATGPHLDWRINWFNVKIDPALVLKIQPLI</sequence>
<gene>
    <name evidence="2" type="ORF">FCS21_11595</name>
</gene>
<dbReference type="Pfam" id="PF01551">
    <property type="entry name" value="Peptidase_M23"/>
    <property type="match status" value="1"/>
</dbReference>
<dbReference type="AlphaFoldDB" id="A0A8H2JNH3"/>
<dbReference type="OrthoDB" id="9805070at2"/>
<proteinExistence type="predicted"/>
<dbReference type="RefSeq" id="WP_138623544.1">
    <property type="nucleotide sequence ID" value="NZ_SZVP01000011.1"/>
</dbReference>
<dbReference type="SUPFAM" id="SSF51261">
    <property type="entry name" value="Duplicated hybrid motif"/>
    <property type="match status" value="1"/>
</dbReference>
<dbReference type="Gene3D" id="2.70.70.10">
    <property type="entry name" value="Glucose Permease (Domain IIA)"/>
    <property type="match status" value="1"/>
</dbReference>
<name>A0A8H2JNH3_9GAMM</name>
<dbReference type="PANTHER" id="PTHR21666:SF285">
    <property type="entry name" value="M23 FAMILY METALLOPEPTIDASE"/>
    <property type="match status" value="1"/>
</dbReference>
<keyword evidence="3" id="KW-1185">Reference proteome</keyword>
<dbReference type="InterPro" id="IPR011055">
    <property type="entry name" value="Dup_hybrid_motif"/>
</dbReference>
<feature type="domain" description="M23ase beta-sheet core" evidence="1">
    <location>
        <begin position="213"/>
        <end position="308"/>
    </location>
</feature>
<evidence type="ECO:0000313" key="3">
    <source>
        <dbReference type="Proteomes" id="UP000307702"/>
    </source>
</evidence>
<comment type="caution">
    <text evidence="2">The sequence shown here is derived from an EMBL/GenBank/DDBJ whole genome shotgun (WGS) entry which is preliminary data.</text>
</comment>
<dbReference type="CDD" id="cd12797">
    <property type="entry name" value="M23_peptidase"/>
    <property type="match status" value="1"/>
</dbReference>
<dbReference type="FunFam" id="2.70.70.10:FF:000019">
    <property type="entry name" value="M23 family peptidase"/>
    <property type="match status" value="1"/>
</dbReference>
<dbReference type="GO" id="GO:0004222">
    <property type="term" value="F:metalloendopeptidase activity"/>
    <property type="evidence" value="ECO:0007669"/>
    <property type="project" value="TreeGrafter"/>
</dbReference>
<dbReference type="InterPro" id="IPR016047">
    <property type="entry name" value="M23ase_b-sheet_dom"/>
</dbReference>
<accession>A0A8H2JNH3</accession>
<organism evidence="2 3">
    <name type="scientific">Colwellia ponticola</name>
    <dbReference type="NCBI Taxonomy" id="2304625"/>
    <lineage>
        <taxon>Bacteria</taxon>
        <taxon>Pseudomonadati</taxon>
        <taxon>Pseudomonadota</taxon>
        <taxon>Gammaproteobacteria</taxon>
        <taxon>Alteromonadales</taxon>
        <taxon>Colwelliaceae</taxon>
        <taxon>Colwellia</taxon>
    </lineage>
</organism>
<dbReference type="Proteomes" id="UP000307702">
    <property type="component" value="Unassembled WGS sequence"/>
</dbReference>
<dbReference type="PANTHER" id="PTHR21666">
    <property type="entry name" value="PEPTIDASE-RELATED"/>
    <property type="match status" value="1"/>
</dbReference>
<evidence type="ECO:0000259" key="1">
    <source>
        <dbReference type="Pfam" id="PF01551"/>
    </source>
</evidence>